<dbReference type="PANTHER" id="PTHR46847">
    <property type="entry name" value="D-ALLOSE-BINDING PERIPLASMIC PROTEIN-RELATED"/>
    <property type="match status" value="1"/>
</dbReference>
<dbReference type="RefSeq" id="WP_012862957.1">
    <property type="nucleotide sequence ID" value="NC_013517.1"/>
</dbReference>
<dbReference type="GO" id="GO:0030246">
    <property type="term" value="F:carbohydrate binding"/>
    <property type="evidence" value="ECO:0007669"/>
    <property type="project" value="UniProtKB-ARBA"/>
</dbReference>
<keyword evidence="7" id="KW-1185">Reference proteome</keyword>
<dbReference type="InterPro" id="IPR028082">
    <property type="entry name" value="Peripla_BP_I"/>
</dbReference>
<evidence type="ECO:0000256" key="2">
    <source>
        <dbReference type="ARBA" id="ARBA00007639"/>
    </source>
</evidence>
<dbReference type="SUPFAM" id="SSF53822">
    <property type="entry name" value="Periplasmic binding protein-like I"/>
    <property type="match status" value="1"/>
</dbReference>
<dbReference type="HOGENOM" id="CLU_037628_3_7_0"/>
<evidence type="ECO:0000259" key="5">
    <source>
        <dbReference type="Pfam" id="PF13407"/>
    </source>
</evidence>
<dbReference type="GO" id="GO:0030313">
    <property type="term" value="C:cell envelope"/>
    <property type="evidence" value="ECO:0007669"/>
    <property type="project" value="UniProtKB-SubCell"/>
</dbReference>
<reference evidence="6 7" key="2">
    <citation type="journal article" date="2010" name="Stand. Genomic Sci.">
        <title>Complete genome sequence of Sebaldella termitidis type strain (NCTC 11300).</title>
        <authorList>
            <person name="Harmon-Smith M."/>
            <person name="Celia L."/>
            <person name="Chertkov O."/>
            <person name="Lapidus A."/>
            <person name="Copeland A."/>
            <person name="Glavina Del Rio T."/>
            <person name="Nolan M."/>
            <person name="Lucas S."/>
            <person name="Tice H."/>
            <person name="Cheng J.F."/>
            <person name="Han C."/>
            <person name="Detter J.C."/>
            <person name="Bruce D."/>
            <person name="Goodwin L."/>
            <person name="Pitluck S."/>
            <person name="Pati A."/>
            <person name="Liolios K."/>
            <person name="Ivanova N."/>
            <person name="Mavromatis K."/>
            <person name="Mikhailova N."/>
            <person name="Chen A."/>
            <person name="Palaniappan K."/>
            <person name="Land M."/>
            <person name="Hauser L."/>
            <person name="Chang Y.J."/>
            <person name="Jeffries C.D."/>
            <person name="Brettin T."/>
            <person name="Goker M."/>
            <person name="Beck B."/>
            <person name="Bristow J."/>
            <person name="Eisen J.A."/>
            <person name="Markowitz V."/>
            <person name="Hugenholtz P."/>
            <person name="Kyrpides N.C."/>
            <person name="Klenk H.P."/>
            <person name="Chen F."/>
        </authorList>
    </citation>
    <scope>NUCLEOTIDE SEQUENCE [LARGE SCALE GENOMIC DNA]</scope>
    <source>
        <strain evidence="7">ATCC 33386 / NCTC 11300</strain>
    </source>
</reference>
<feature type="chain" id="PRO_5003020066" evidence="4">
    <location>
        <begin position="24"/>
        <end position="313"/>
    </location>
</feature>
<name>D1AQW5_SEBTE</name>
<protein>
    <submittedName>
        <fullName evidence="6">Periplasmic binding protein/LacI transcriptional regulator</fullName>
    </submittedName>
</protein>
<dbReference type="Pfam" id="PF13407">
    <property type="entry name" value="Peripla_BP_4"/>
    <property type="match status" value="1"/>
</dbReference>
<feature type="domain" description="Periplasmic binding protein" evidence="5">
    <location>
        <begin position="41"/>
        <end position="294"/>
    </location>
</feature>
<comment type="similarity">
    <text evidence="2">Belongs to the bacterial solute-binding protein 2 family.</text>
</comment>
<evidence type="ECO:0000256" key="1">
    <source>
        <dbReference type="ARBA" id="ARBA00004196"/>
    </source>
</evidence>
<dbReference type="AlphaFoldDB" id="D1AQW5"/>
<evidence type="ECO:0000313" key="7">
    <source>
        <dbReference type="Proteomes" id="UP000000845"/>
    </source>
</evidence>
<accession>D1AQW5</accession>
<dbReference type="Proteomes" id="UP000000845">
    <property type="component" value="Chromosome"/>
</dbReference>
<evidence type="ECO:0000256" key="3">
    <source>
        <dbReference type="ARBA" id="ARBA00022729"/>
    </source>
</evidence>
<proteinExistence type="inferred from homology"/>
<dbReference type="eggNOG" id="COG1879">
    <property type="taxonomic scope" value="Bacteria"/>
</dbReference>
<dbReference type="PANTHER" id="PTHR46847:SF1">
    <property type="entry name" value="D-ALLOSE-BINDING PERIPLASMIC PROTEIN-RELATED"/>
    <property type="match status" value="1"/>
</dbReference>
<dbReference type="EMBL" id="CP001739">
    <property type="protein sequence ID" value="ACZ10375.1"/>
    <property type="molecule type" value="Genomic_DNA"/>
</dbReference>
<keyword evidence="3 4" id="KW-0732">Signal</keyword>
<feature type="signal peptide" evidence="4">
    <location>
        <begin position="1"/>
        <end position="23"/>
    </location>
</feature>
<dbReference type="PROSITE" id="PS51257">
    <property type="entry name" value="PROKAR_LIPOPROTEIN"/>
    <property type="match status" value="1"/>
</dbReference>
<sequence>MKKILLVLVTMLFIFSCGSKDQAAGKTEDKPTETGEKTYTIGVSLLTQQHPFYLSLKDAIEKEAAAQNVKLNVSIANQDLNKQISDIEDFITKKVDAIIISPVDSKGVLAAVKKAEAANIPVITVDVPAIGVDVAAHVATDNYTGGKIAGEEMARLLNGKGEVAVIEYPTVDSVVQRIEGFKEVIAKYPDIKIVAIQAGITRPEALTAAQNMIQANKNLGGIFGFGDDAALAAVAAVKSAGKEDQIKVIGFDGMQEARDAVTKEKSFAAVITQYPEDMGKIAVDTTLKILKGEQVEKNIPVTPGIFTKEGEKK</sequence>
<dbReference type="InterPro" id="IPR025997">
    <property type="entry name" value="SBP_2_dom"/>
</dbReference>
<organism evidence="6 7">
    <name type="scientific">Sebaldella termitidis (strain ATCC 33386 / NCTC 11300)</name>
    <dbReference type="NCBI Taxonomy" id="526218"/>
    <lineage>
        <taxon>Bacteria</taxon>
        <taxon>Fusobacteriati</taxon>
        <taxon>Fusobacteriota</taxon>
        <taxon>Fusobacteriia</taxon>
        <taxon>Fusobacteriales</taxon>
        <taxon>Leptotrichiaceae</taxon>
        <taxon>Sebaldella</taxon>
    </lineage>
</organism>
<gene>
    <name evidence="6" type="ordered locus">Sterm_3541</name>
</gene>
<dbReference type="Gene3D" id="3.40.50.2300">
    <property type="match status" value="2"/>
</dbReference>
<evidence type="ECO:0000313" key="6">
    <source>
        <dbReference type="EMBL" id="ACZ10375.1"/>
    </source>
</evidence>
<dbReference type="KEGG" id="str:Sterm_3541"/>
<comment type="subcellular location">
    <subcellularLocation>
        <location evidence="1">Cell envelope</location>
    </subcellularLocation>
</comment>
<reference evidence="7" key="1">
    <citation type="submission" date="2009-09" db="EMBL/GenBank/DDBJ databases">
        <title>The complete chromosome of Sebaldella termitidis ATCC 33386.</title>
        <authorList>
            <consortium name="US DOE Joint Genome Institute (JGI-PGF)"/>
            <person name="Lucas S."/>
            <person name="Copeland A."/>
            <person name="Lapidus A."/>
            <person name="Glavina del Rio T."/>
            <person name="Dalin E."/>
            <person name="Tice H."/>
            <person name="Bruce D."/>
            <person name="Goodwin L."/>
            <person name="Pitluck S."/>
            <person name="Kyrpides N."/>
            <person name="Mavromatis K."/>
            <person name="Ivanova N."/>
            <person name="Mikhailova N."/>
            <person name="Sims D."/>
            <person name="Meincke L."/>
            <person name="Brettin T."/>
            <person name="Detter J.C."/>
            <person name="Han C."/>
            <person name="Larimer F."/>
            <person name="Land M."/>
            <person name="Hauser L."/>
            <person name="Markowitz V."/>
            <person name="Cheng J.F."/>
            <person name="Hugenholtz P."/>
            <person name="Woyke T."/>
            <person name="Wu D."/>
            <person name="Eisen J.A."/>
        </authorList>
    </citation>
    <scope>NUCLEOTIDE SEQUENCE [LARGE SCALE GENOMIC DNA]</scope>
    <source>
        <strain evidence="7">ATCC 33386 / NCTC 11300</strain>
    </source>
</reference>
<evidence type="ECO:0000256" key="4">
    <source>
        <dbReference type="SAM" id="SignalP"/>
    </source>
</evidence>
<dbReference type="STRING" id="526218.Sterm_3541"/>
<dbReference type="CDD" id="cd06322">
    <property type="entry name" value="PBP1_ABC_sugar_binding-like"/>
    <property type="match status" value="1"/>
</dbReference>